<gene>
    <name evidence="2" type="ORF">PMEA_00014168</name>
</gene>
<name>A0AAU9WZ54_9CNID</name>
<dbReference type="Pfam" id="PF00106">
    <property type="entry name" value="adh_short"/>
    <property type="match status" value="1"/>
</dbReference>
<dbReference type="InterPro" id="IPR036291">
    <property type="entry name" value="NAD(P)-bd_dom_sf"/>
</dbReference>
<organism evidence="2 3">
    <name type="scientific">Pocillopora meandrina</name>
    <dbReference type="NCBI Taxonomy" id="46732"/>
    <lineage>
        <taxon>Eukaryota</taxon>
        <taxon>Metazoa</taxon>
        <taxon>Cnidaria</taxon>
        <taxon>Anthozoa</taxon>
        <taxon>Hexacorallia</taxon>
        <taxon>Scleractinia</taxon>
        <taxon>Astrocoeniina</taxon>
        <taxon>Pocilloporidae</taxon>
        <taxon>Pocillopora</taxon>
    </lineage>
</organism>
<comment type="caution">
    <text evidence="2">The sequence shown here is derived from an EMBL/GenBank/DDBJ whole genome shotgun (WGS) entry which is preliminary data.</text>
</comment>
<proteinExistence type="predicted"/>
<dbReference type="Gene3D" id="3.40.50.720">
    <property type="entry name" value="NAD(P)-binding Rossmann-like Domain"/>
    <property type="match status" value="1"/>
</dbReference>
<dbReference type="GO" id="GO:0005739">
    <property type="term" value="C:mitochondrion"/>
    <property type="evidence" value="ECO:0007669"/>
    <property type="project" value="TreeGrafter"/>
</dbReference>
<protein>
    <submittedName>
        <fullName evidence="2">Uncharacterized protein</fullName>
    </submittedName>
</protein>
<dbReference type="PROSITE" id="PS00061">
    <property type="entry name" value="ADH_SHORT"/>
    <property type="match status" value="1"/>
</dbReference>
<dbReference type="Pfam" id="PF10561">
    <property type="entry name" value="C2orf69"/>
    <property type="match status" value="2"/>
</dbReference>
<keyword evidence="1" id="KW-0560">Oxidoreductase</keyword>
<evidence type="ECO:0000256" key="1">
    <source>
        <dbReference type="ARBA" id="ARBA00023002"/>
    </source>
</evidence>
<reference evidence="2 3" key="1">
    <citation type="submission" date="2022-05" db="EMBL/GenBank/DDBJ databases">
        <authorList>
            <consortium name="Genoscope - CEA"/>
            <person name="William W."/>
        </authorList>
    </citation>
    <scope>NUCLEOTIDE SEQUENCE [LARGE SCALE GENOMIC DNA]</scope>
</reference>
<dbReference type="PRINTS" id="PR00081">
    <property type="entry name" value="GDHRDH"/>
</dbReference>
<dbReference type="PANTHER" id="PTHR31296:SF1">
    <property type="entry name" value="MITOCHONDRIAL PROTEIN C2ORF69"/>
    <property type="match status" value="1"/>
</dbReference>
<dbReference type="InterPro" id="IPR002347">
    <property type="entry name" value="SDR_fam"/>
</dbReference>
<dbReference type="GO" id="GO:0016491">
    <property type="term" value="F:oxidoreductase activity"/>
    <property type="evidence" value="ECO:0007669"/>
    <property type="project" value="UniProtKB-KW"/>
</dbReference>
<dbReference type="EMBL" id="CALNXJ010000025">
    <property type="protein sequence ID" value="CAH3131139.1"/>
    <property type="molecule type" value="Genomic_DNA"/>
</dbReference>
<dbReference type="PANTHER" id="PTHR31296">
    <property type="entry name" value="UPF0565 PROTEIN C2ORF69"/>
    <property type="match status" value="1"/>
</dbReference>
<evidence type="ECO:0000313" key="2">
    <source>
        <dbReference type="EMBL" id="CAH3131139.1"/>
    </source>
</evidence>
<dbReference type="InterPro" id="IPR018881">
    <property type="entry name" value="C2orf69_mit"/>
</dbReference>
<dbReference type="Proteomes" id="UP001159428">
    <property type="component" value="Unassembled WGS sequence"/>
</dbReference>
<dbReference type="InterPro" id="IPR020904">
    <property type="entry name" value="Sc_DH/Rdtase_CS"/>
</dbReference>
<keyword evidence="3" id="KW-1185">Reference proteome</keyword>
<dbReference type="SUPFAM" id="SSF51735">
    <property type="entry name" value="NAD(P)-binding Rossmann-fold domains"/>
    <property type="match status" value="1"/>
</dbReference>
<evidence type="ECO:0000313" key="3">
    <source>
        <dbReference type="Proteomes" id="UP001159428"/>
    </source>
</evidence>
<accession>A0AAU9WZ54</accession>
<dbReference type="AlphaFoldDB" id="A0AAU9WZ54"/>
<sequence>MCKSFFPLLRHHARVVNVSSGLGDLRCVSPALRKKFSSPNLTVTEITSLMEKYKRDAKEGKVTENGWPDDSSSFTPAYSVSKIGVTAMSMVQARELKNDQREGILVNSVCPGWVRTDMGGPNAERSPEEGADTPVYCALLPKGTTTISFYSSPILMEKSSTSPLVRCLDEVPGYEERKNDVVFCGSDAQQHVVFFPGDVQDYEENMESHRDNKKWKQWSLESTAKILERRFPNSFVWVIRPSRYHQSTFACYHNFVEANLLGVPDHTNHDYGALFHLRALLESAVKKLLDVPKEEEDPTFDFPVILVGFSKGCVVLNQIIYELYMVSAGVDSRLNEFASRISAMYWLDGGHSGESNLWVTDEKFLYHLATHVPRIRVHVTPYQIGEETRPSIKKELKKFEDSLRSLGANIKVKSHFQGTQPYLAFHFKLLESF</sequence>